<evidence type="ECO:0000313" key="2">
    <source>
        <dbReference type="Proteomes" id="UP000007151"/>
    </source>
</evidence>
<reference evidence="1 2" key="1">
    <citation type="journal article" date="2011" name="Cell">
        <title>The monarch butterfly genome yields insights into long-distance migration.</title>
        <authorList>
            <person name="Zhan S."/>
            <person name="Merlin C."/>
            <person name="Boore J.L."/>
            <person name="Reppert S.M."/>
        </authorList>
    </citation>
    <scope>NUCLEOTIDE SEQUENCE [LARGE SCALE GENOMIC DNA]</scope>
    <source>
        <strain evidence="1">F-2</strain>
    </source>
</reference>
<gene>
    <name evidence="1" type="ORF">KGM_215631</name>
</gene>
<evidence type="ECO:0008006" key="3">
    <source>
        <dbReference type="Google" id="ProtNLM"/>
    </source>
</evidence>
<evidence type="ECO:0000313" key="1">
    <source>
        <dbReference type="EMBL" id="OWR54767.1"/>
    </source>
</evidence>
<dbReference type="InterPro" id="IPR043504">
    <property type="entry name" value="Peptidase_S1_PA_chymotrypsin"/>
</dbReference>
<dbReference type="InterPro" id="IPR009003">
    <property type="entry name" value="Peptidase_S1_PA"/>
</dbReference>
<dbReference type="InParanoid" id="A0A212FM13"/>
<accession>A0A212FM13</accession>
<proteinExistence type="predicted"/>
<sequence length="832" mass="95475">MMAENIYNLSGCPPGFNKISKNNDDLCYQIGNPTEWNYPCLKSGGASIITDLSSEDTISLLQSLNARNISRYFWLPAKRQKFFNPIIWHIPGPKWGHPVESRNFLKTRFWILHTCLLLDIKENVLVTEACTEKYPSLCFYINELHYPAKCPEKYMSVRYLPDDGTCFGIEQSDTNLTFQDFVTKKCATPMGDRDSELTRFIFKNIATLNNLPEDVWCWFTSLQRNVTSNTGNHFNSSNAFMSINSLGAVSLTNKEHVQSLPCMACQTAVIYPEAELNFEYSEEEKLIYLTIYHPSSLWKYNQYDRGIQCFSDGNGLVKVVHIDDYPVLQIKEIANYKNSDTDSVDKIVYAISLITQRSAQYWCEGHTKNFSLISTHKLVVNPLGEEVHVFSLVIKINVSTYYFLDKLEIFNNEILNNIKIMFKPKKALVMEYLEYSENHFMILLHLDIDIRNVYNDTVTTGLPHHSKAPRVVLIHKQFAAGTATDLLILPKNYKLGNVVFGDYERDEEDCGMTRSQVKMGLQCSRAYIEMPLIDITPHPEYSKLYDTDLSTIAYGTGKKKKKQIRVHGRLLKLDFDSEKMAKKSLKMYTHKECRRHRMRSKLGSEGVTHVLCSSGCGIRPGAPIVSHAAEGTFQLIGIAAGGAPCARRAMRRRLNKEPPLYIDVYPYVTWIINFITAHVLPRPYPEHFMLVEGGTSIGIHHQYLRTRRKQKEGWKARTYVSGDYCYKSFKKQRATAFFYSEKFEVNANPPAKLSIFMQVSAGVECTIVCARLLLPNRLVIPFIDGVGGYNITISFSSFWFPYTFYFSLGLNGKNTTEKDFRNWISERKPGYW</sequence>
<protein>
    <recommendedName>
        <fullName evidence="3">Peptidase S1 domain-containing protein</fullName>
    </recommendedName>
</protein>
<name>A0A212FM13_DANPL</name>
<organism evidence="1 2">
    <name type="scientific">Danaus plexippus plexippus</name>
    <dbReference type="NCBI Taxonomy" id="278856"/>
    <lineage>
        <taxon>Eukaryota</taxon>
        <taxon>Metazoa</taxon>
        <taxon>Ecdysozoa</taxon>
        <taxon>Arthropoda</taxon>
        <taxon>Hexapoda</taxon>
        <taxon>Insecta</taxon>
        <taxon>Pterygota</taxon>
        <taxon>Neoptera</taxon>
        <taxon>Endopterygota</taxon>
        <taxon>Lepidoptera</taxon>
        <taxon>Glossata</taxon>
        <taxon>Ditrysia</taxon>
        <taxon>Papilionoidea</taxon>
        <taxon>Nymphalidae</taxon>
        <taxon>Danainae</taxon>
        <taxon>Danaini</taxon>
        <taxon>Danaina</taxon>
        <taxon>Danaus</taxon>
        <taxon>Danaus</taxon>
    </lineage>
</organism>
<dbReference type="eggNOG" id="ENOG502T9ZV">
    <property type="taxonomic scope" value="Eukaryota"/>
</dbReference>
<dbReference type="EMBL" id="AGBW02007682">
    <property type="protein sequence ID" value="OWR54767.1"/>
    <property type="molecule type" value="Genomic_DNA"/>
</dbReference>
<dbReference type="KEGG" id="dpl:KGM_215631"/>
<dbReference type="AlphaFoldDB" id="A0A212FM13"/>
<dbReference type="Gene3D" id="2.40.10.10">
    <property type="entry name" value="Trypsin-like serine proteases"/>
    <property type="match status" value="1"/>
</dbReference>
<dbReference type="SUPFAM" id="SSF50494">
    <property type="entry name" value="Trypsin-like serine proteases"/>
    <property type="match status" value="1"/>
</dbReference>
<dbReference type="Proteomes" id="UP000007151">
    <property type="component" value="Unassembled WGS sequence"/>
</dbReference>
<keyword evidence="2" id="KW-1185">Reference proteome</keyword>
<comment type="caution">
    <text evidence="1">The sequence shown here is derived from an EMBL/GenBank/DDBJ whole genome shotgun (WGS) entry which is preliminary data.</text>
</comment>